<keyword evidence="3" id="KW-1185">Reference proteome</keyword>
<evidence type="ECO:0000256" key="1">
    <source>
        <dbReference type="SAM" id="Phobius"/>
    </source>
</evidence>
<dbReference type="Proteomes" id="UP000198287">
    <property type="component" value="Unassembled WGS sequence"/>
</dbReference>
<proteinExistence type="predicted"/>
<accession>A0A226EBC8</accession>
<feature type="transmembrane region" description="Helical" evidence="1">
    <location>
        <begin position="95"/>
        <end position="116"/>
    </location>
</feature>
<evidence type="ECO:0000313" key="2">
    <source>
        <dbReference type="EMBL" id="OXA54709.1"/>
    </source>
</evidence>
<keyword evidence="1" id="KW-1133">Transmembrane helix</keyword>
<dbReference type="EMBL" id="LNIX01000005">
    <property type="protein sequence ID" value="OXA54709.1"/>
    <property type="molecule type" value="Genomic_DNA"/>
</dbReference>
<comment type="caution">
    <text evidence="2">The sequence shown here is derived from an EMBL/GenBank/DDBJ whole genome shotgun (WGS) entry which is preliminary data.</text>
</comment>
<reference evidence="2 3" key="1">
    <citation type="submission" date="2015-12" db="EMBL/GenBank/DDBJ databases">
        <title>The genome of Folsomia candida.</title>
        <authorList>
            <person name="Faddeeva A."/>
            <person name="Derks M.F."/>
            <person name="Anvar Y."/>
            <person name="Smit S."/>
            <person name="Van Straalen N."/>
            <person name="Roelofs D."/>
        </authorList>
    </citation>
    <scope>NUCLEOTIDE SEQUENCE [LARGE SCALE GENOMIC DNA]</scope>
    <source>
        <strain evidence="2 3">VU population</strain>
        <tissue evidence="2">Whole body</tissue>
    </source>
</reference>
<organism evidence="2 3">
    <name type="scientific">Folsomia candida</name>
    <name type="common">Springtail</name>
    <dbReference type="NCBI Taxonomy" id="158441"/>
    <lineage>
        <taxon>Eukaryota</taxon>
        <taxon>Metazoa</taxon>
        <taxon>Ecdysozoa</taxon>
        <taxon>Arthropoda</taxon>
        <taxon>Hexapoda</taxon>
        <taxon>Collembola</taxon>
        <taxon>Entomobryomorpha</taxon>
        <taxon>Isotomoidea</taxon>
        <taxon>Isotomidae</taxon>
        <taxon>Proisotominae</taxon>
        <taxon>Folsomia</taxon>
    </lineage>
</organism>
<feature type="transmembrane region" description="Helical" evidence="1">
    <location>
        <begin position="169"/>
        <end position="187"/>
    </location>
</feature>
<protein>
    <submittedName>
        <fullName evidence="2">Uncharacterized protein</fullName>
    </submittedName>
</protein>
<sequence length="191" mass="22447">MHISPVQLPFALPIVNIPIKTSSPFRNNRDKERFKSTMASYEFREIVWLGICNVVVGPLMFIWGMFSELETYEEKRDASNTADTELGDTYNPIFWAYRSLIFCSFFSGLFAIWAVTIFRDDCNWEIRLGRVATLLAKAMYWQIVAFFFYNVDPMGWRMKDGLLGSWEPIELPFLTYFYCVVVQYFFCAGDW</sequence>
<gene>
    <name evidence="2" type="ORF">Fcan01_10560</name>
</gene>
<feature type="transmembrane region" description="Helical" evidence="1">
    <location>
        <begin position="46"/>
        <end position="66"/>
    </location>
</feature>
<keyword evidence="1" id="KW-0472">Membrane</keyword>
<dbReference type="AlphaFoldDB" id="A0A226EBC8"/>
<feature type="transmembrane region" description="Helical" evidence="1">
    <location>
        <begin position="128"/>
        <end position="149"/>
    </location>
</feature>
<name>A0A226EBC8_FOLCA</name>
<keyword evidence="1" id="KW-0812">Transmembrane</keyword>
<evidence type="ECO:0000313" key="3">
    <source>
        <dbReference type="Proteomes" id="UP000198287"/>
    </source>
</evidence>